<accession>A0A059ECF3</accession>
<dbReference type="PATRIC" id="fig|1280948.3.peg.545"/>
<dbReference type="RefSeq" id="WP_035547809.1">
    <property type="nucleotide sequence ID" value="NZ_AWFH01000001.1"/>
</dbReference>
<dbReference type="STRING" id="1280948.HY36_02755"/>
<name>A0A059ECF3_9PROT</name>
<proteinExistence type="predicted"/>
<organism evidence="2 3">
    <name type="scientific">Hyphomonas atlantica</name>
    <dbReference type="NCBI Taxonomy" id="1280948"/>
    <lineage>
        <taxon>Bacteria</taxon>
        <taxon>Pseudomonadati</taxon>
        <taxon>Pseudomonadota</taxon>
        <taxon>Alphaproteobacteria</taxon>
        <taxon>Hyphomonadales</taxon>
        <taxon>Hyphomonadaceae</taxon>
        <taxon>Hyphomonas</taxon>
    </lineage>
</organism>
<feature type="compositionally biased region" description="Polar residues" evidence="1">
    <location>
        <begin position="16"/>
        <end position="25"/>
    </location>
</feature>
<sequence length="102" mass="10490">MTTIQGQGGIPLPVAASQSGAPTSSADELIDVGKRFEQLLWAEMLSHTGLEKAFTQSGGEAASAFSRMIVESIAEDLAESHPLGLNATGVAQLSSNMGNGDE</sequence>
<reference evidence="2 3" key="1">
    <citation type="journal article" date="2014" name="Antonie Van Leeuwenhoek">
        <title>Hyphomonas beringensis sp. nov. and Hyphomonas chukchiensis sp. nov., isolated from surface seawater of the Bering Sea and Chukchi Sea.</title>
        <authorList>
            <person name="Li C."/>
            <person name="Lai Q."/>
            <person name="Li G."/>
            <person name="Dong C."/>
            <person name="Wang J."/>
            <person name="Liao Y."/>
            <person name="Shao Z."/>
        </authorList>
    </citation>
    <scope>NUCLEOTIDE SEQUENCE [LARGE SCALE GENOMIC DNA]</scope>
    <source>
        <strain evidence="2 3">22II1-22F38</strain>
    </source>
</reference>
<evidence type="ECO:0000256" key="1">
    <source>
        <dbReference type="SAM" id="MobiDB-lite"/>
    </source>
</evidence>
<gene>
    <name evidence="2" type="ORF">HY36_02755</name>
</gene>
<protein>
    <recommendedName>
        <fullName evidence="4">Flagellar protein FlgJ N-terminal domain-containing protein</fullName>
    </recommendedName>
</protein>
<dbReference type="Proteomes" id="UP000024547">
    <property type="component" value="Unassembled WGS sequence"/>
</dbReference>
<dbReference type="AlphaFoldDB" id="A0A059ECF3"/>
<dbReference type="EMBL" id="AWFH01000001">
    <property type="protein sequence ID" value="KCZ65323.1"/>
    <property type="molecule type" value="Genomic_DNA"/>
</dbReference>
<feature type="region of interest" description="Disordered" evidence="1">
    <location>
        <begin position="1"/>
        <end position="25"/>
    </location>
</feature>
<dbReference type="eggNOG" id="ENOG5032I5A">
    <property type="taxonomic scope" value="Bacteria"/>
</dbReference>
<evidence type="ECO:0008006" key="4">
    <source>
        <dbReference type="Google" id="ProtNLM"/>
    </source>
</evidence>
<keyword evidence="3" id="KW-1185">Reference proteome</keyword>
<evidence type="ECO:0000313" key="2">
    <source>
        <dbReference type="EMBL" id="KCZ65323.1"/>
    </source>
</evidence>
<comment type="caution">
    <text evidence="2">The sequence shown here is derived from an EMBL/GenBank/DDBJ whole genome shotgun (WGS) entry which is preliminary data.</text>
</comment>
<dbReference type="OrthoDB" id="7620493at2"/>
<evidence type="ECO:0000313" key="3">
    <source>
        <dbReference type="Proteomes" id="UP000024547"/>
    </source>
</evidence>